<dbReference type="GO" id="GO:0043022">
    <property type="term" value="F:ribosome binding"/>
    <property type="evidence" value="ECO:0007669"/>
    <property type="project" value="TreeGrafter"/>
</dbReference>
<evidence type="ECO:0000256" key="13">
    <source>
        <dbReference type="SAM" id="MobiDB-lite"/>
    </source>
</evidence>
<organism evidence="15 16">
    <name type="scientific">Aromia moschata</name>
    <dbReference type="NCBI Taxonomy" id="1265417"/>
    <lineage>
        <taxon>Eukaryota</taxon>
        <taxon>Metazoa</taxon>
        <taxon>Ecdysozoa</taxon>
        <taxon>Arthropoda</taxon>
        <taxon>Hexapoda</taxon>
        <taxon>Insecta</taxon>
        <taxon>Pterygota</taxon>
        <taxon>Neoptera</taxon>
        <taxon>Endopterygota</taxon>
        <taxon>Coleoptera</taxon>
        <taxon>Polyphaga</taxon>
        <taxon>Cucujiformia</taxon>
        <taxon>Chrysomeloidea</taxon>
        <taxon>Cerambycidae</taxon>
        <taxon>Cerambycinae</taxon>
        <taxon>Callichromatini</taxon>
        <taxon>Aromia</taxon>
    </lineage>
</organism>
<keyword evidence="8" id="KW-0479">Metal-binding</keyword>
<dbReference type="InterPro" id="IPR013087">
    <property type="entry name" value="Znf_C2H2_type"/>
</dbReference>
<dbReference type="PANTHER" id="PTHR22938">
    <property type="entry name" value="ZINC FINGER PROTEIN 598"/>
    <property type="match status" value="1"/>
</dbReference>
<evidence type="ECO:0000256" key="5">
    <source>
        <dbReference type="ARBA" id="ARBA00022490"/>
    </source>
</evidence>
<evidence type="ECO:0000313" key="16">
    <source>
        <dbReference type="Proteomes" id="UP001162162"/>
    </source>
</evidence>
<keyword evidence="10" id="KW-0862">Zinc</keyword>
<feature type="compositionally biased region" description="Basic and acidic residues" evidence="13">
    <location>
        <begin position="539"/>
        <end position="551"/>
    </location>
</feature>
<dbReference type="SUPFAM" id="SSF57850">
    <property type="entry name" value="RING/U-box"/>
    <property type="match status" value="1"/>
</dbReference>
<comment type="similarity">
    <text evidence="11">Belongs to the ZNF598/HEL2 family.</text>
</comment>
<evidence type="ECO:0000256" key="4">
    <source>
        <dbReference type="ARBA" id="ARBA00012483"/>
    </source>
</evidence>
<comment type="pathway">
    <text evidence="3">Protein modification; protein ubiquitination.</text>
</comment>
<dbReference type="Pfam" id="PF23230">
    <property type="entry name" value="zf-C2H2_13"/>
    <property type="match status" value="1"/>
</dbReference>
<keyword evidence="6" id="KW-0597">Phosphoprotein</keyword>
<gene>
    <name evidence="15" type="ORF">NQ318_019158</name>
</gene>
<dbReference type="PROSITE" id="PS00028">
    <property type="entry name" value="ZINC_FINGER_C2H2_1"/>
    <property type="match status" value="1"/>
</dbReference>
<evidence type="ECO:0000256" key="12">
    <source>
        <dbReference type="PROSITE-ProRule" id="PRU00175"/>
    </source>
</evidence>
<dbReference type="GO" id="GO:0008270">
    <property type="term" value="F:zinc ion binding"/>
    <property type="evidence" value="ECO:0007669"/>
    <property type="project" value="UniProtKB-KW"/>
</dbReference>
<dbReference type="Pfam" id="PF23202">
    <property type="entry name" value="PAH_ZNF598"/>
    <property type="match status" value="1"/>
</dbReference>
<dbReference type="EC" id="2.3.2.27" evidence="4"/>
<evidence type="ECO:0000259" key="14">
    <source>
        <dbReference type="PROSITE" id="PS50089"/>
    </source>
</evidence>
<evidence type="ECO:0000256" key="7">
    <source>
        <dbReference type="ARBA" id="ARBA00022679"/>
    </source>
</evidence>
<feature type="compositionally biased region" description="Polar residues" evidence="13">
    <location>
        <begin position="286"/>
        <end position="296"/>
    </location>
</feature>
<dbReference type="PANTHER" id="PTHR22938:SF0">
    <property type="entry name" value="E3 UBIQUITIN-PROTEIN LIGASE ZNF598"/>
    <property type="match status" value="1"/>
</dbReference>
<reference evidence="15" key="1">
    <citation type="journal article" date="2023" name="Insect Mol. Biol.">
        <title>Genome sequencing provides insights into the evolution of gene families encoding plant cell wall-degrading enzymes in longhorned beetles.</title>
        <authorList>
            <person name="Shin N.R."/>
            <person name="Okamura Y."/>
            <person name="Kirsch R."/>
            <person name="Pauchet Y."/>
        </authorList>
    </citation>
    <scope>NUCLEOTIDE SEQUENCE</scope>
    <source>
        <strain evidence="15">AMC_N1</strain>
    </source>
</reference>
<dbReference type="Pfam" id="PF25447">
    <property type="entry name" value="RING_ZNF598"/>
    <property type="match status" value="1"/>
</dbReference>
<evidence type="ECO:0000256" key="10">
    <source>
        <dbReference type="ARBA" id="ARBA00022833"/>
    </source>
</evidence>
<feature type="region of interest" description="Disordered" evidence="13">
    <location>
        <begin position="286"/>
        <end position="358"/>
    </location>
</feature>
<feature type="region of interest" description="Disordered" evidence="13">
    <location>
        <begin position="404"/>
        <end position="424"/>
    </location>
</feature>
<dbReference type="GO" id="GO:0016567">
    <property type="term" value="P:protein ubiquitination"/>
    <property type="evidence" value="ECO:0007669"/>
    <property type="project" value="TreeGrafter"/>
</dbReference>
<dbReference type="InterPro" id="IPR044288">
    <property type="entry name" value="ZNF598/HEL2"/>
</dbReference>
<feature type="compositionally biased region" description="Polar residues" evidence="13">
    <location>
        <begin position="582"/>
        <end position="593"/>
    </location>
</feature>
<dbReference type="PROSITE" id="PS50089">
    <property type="entry name" value="ZF_RING_2"/>
    <property type="match status" value="1"/>
</dbReference>
<evidence type="ECO:0000256" key="11">
    <source>
        <dbReference type="ARBA" id="ARBA00035113"/>
    </source>
</evidence>
<dbReference type="GO" id="GO:0005737">
    <property type="term" value="C:cytoplasm"/>
    <property type="evidence" value="ECO:0007669"/>
    <property type="project" value="UniProtKB-SubCell"/>
</dbReference>
<dbReference type="InterPro" id="IPR041888">
    <property type="entry name" value="RING-HC_ZNF598/HEL2"/>
</dbReference>
<keyword evidence="16" id="KW-1185">Reference proteome</keyword>
<feature type="compositionally biased region" description="Low complexity" evidence="13">
    <location>
        <begin position="457"/>
        <end position="471"/>
    </location>
</feature>
<feature type="compositionally biased region" description="Basic and acidic residues" evidence="13">
    <location>
        <begin position="492"/>
        <end position="510"/>
    </location>
</feature>
<feature type="compositionally biased region" description="Polar residues" evidence="13">
    <location>
        <begin position="310"/>
        <end position="325"/>
    </location>
</feature>
<keyword evidence="5" id="KW-0963">Cytoplasm</keyword>
<comment type="caution">
    <text evidence="15">The sequence shown here is derived from an EMBL/GenBank/DDBJ whole genome shotgun (WGS) entry which is preliminary data.</text>
</comment>
<keyword evidence="9 12" id="KW-0863">Zinc-finger</keyword>
<dbReference type="Gene3D" id="3.30.40.10">
    <property type="entry name" value="Zinc/RING finger domain, C3HC4 (zinc finger)"/>
    <property type="match status" value="1"/>
</dbReference>
<dbReference type="CDD" id="cd16615">
    <property type="entry name" value="RING-HC_ZNF598"/>
    <property type="match status" value="1"/>
</dbReference>
<feature type="compositionally biased region" description="Low complexity" evidence="13">
    <location>
        <begin position="328"/>
        <end position="347"/>
    </location>
</feature>
<dbReference type="InterPro" id="IPR056437">
    <property type="entry name" value="Znf-C2H2_ZNF598/HEL2"/>
</dbReference>
<evidence type="ECO:0000256" key="1">
    <source>
        <dbReference type="ARBA" id="ARBA00000900"/>
    </source>
</evidence>
<proteinExistence type="inferred from homology"/>
<feature type="region of interest" description="Disordered" evidence="13">
    <location>
        <begin position="582"/>
        <end position="605"/>
    </location>
</feature>
<evidence type="ECO:0000256" key="9">
    <source>
        <dbReference type="ARBA" id="ARBA00022771"/>
    </source>
</evidence>
<evidence type="ECO:0000256" key="3">
    <source>
        <dbReference type="ARBA" id="ARBA00004906"/>
    </source>
</evidence>
<dbReference type="GO" id="GO:0061630">
    <property type="term" value="F:ubiquitin protein ligase activity"/>
    <property type="evidence" value="ECO:0007669"/>
    <property type="project" value="UniProtKB-EC"/>
</dbReference>
<evidence type="ECO:0000256" key="8">
    <source>
        <dbReference type="ARBA" id="ARBA00022723"/>
    </source>
</evidence>
<dbReference type="InterPro" id="IPR057634">
    <property type="entry name" value="PAH_ZNF598/HEL2"/>
</dbReference>
<dbReference type="InterPro" id="IPR001841">
    <property type="entry name" value="Znf_RING"/>
</dbReference>
<dbReference type="SMART" id="SM00355">
    <property type="entry name" value="ZnF_C2H2"/>
    <property type="match status" value="3"/>
</dbReference>
<protein>
    <recommendedName>
        <fullName evidence="4">RING-type E3 ubiquitin transferase</fullName>
        <ecNumber evidence="4">2.3.2.27</ecNumber>
    </recommendedName>
</protein>
<feature type="compositionally biased region" description="Polar residues" evidence="13">
    <location>
        <begin position="552"/>
        <end position="565"/>
    </location>
</feature>
<dbReference type="InterPro" id="IPR013083">
    <property type="entry name" value="Znf_RING/FYVE/PHD"/>
</dbReference>
<comment type="subcellular location">
    <subcellularLocation>
        <location evidence="2">Cytoplasm</location>
    </subcellularLocation>
</comment>
<evidence type="ECO:0000256" key="6">
    <source>
        <dbReference type="ARBA" id="ARBA00022553"/>
    </source>
</evidence>
<feature type="domain" description="RING-type" evidence="14">
    <location>
        <begin position="13"/>
        <end position="53"/>
    </location>
</feature>
<dbReference type="EMBL" id="JAPWTK010000052">
    <property type="protein sequence ID" value="KAJ8953918.1"/>
    <property type="molecule type" value="Genomic_DNA"/>
</dbReference>
<keyword evidence="7" id="KW-0808">Transferase</keyword>
<evidence type="ECO:0000313" key="15">
    <source>
        <dbReference type="EMBL" id="KAJ8953918.1"/>
    </source>
</evidence>
<comment type="catalytic activity">
    <reaction evidence="1">
        <text>S-ubiquitinyl-[E2 ubiquitin-conjugating enzyme]-L-cysteine + [acceptor protein]-L-lysine = [E2 ubiquitin-conjugating enzyme]-L-cysteine + N(6)-ubiquitinyl-[acceptor protein]-L-lysine.</text>
        <dbReference type="EC" id="2.3.2.27"/>
    </reaction>
</comment>
<feature type="region of interest" description="Disordered" evidence="13">
    <location>
        <begin position="457"/>
        <end position="567"/>
    </location>
</feature>
<dbReference type="Proteomes" id="UP001162162">
    <property type="component" value="Unassembled WGS sequence"/>
</dbReference>
<name>A0AAV8YTE8_9CUCU</name>
<sequence length="744" mass="83934">MEAANSSENENLCVVCFKNVEIYSIGLCDHPVCFECSTRMRVLCRQNECPMCRQDMPKVIFTKKIEPFSMLFPRFERSNLQDRKFGLFFCTSEIQKAYYKLLEHRCQICEETDRKWPFKTFQQLKDHMRREHELFFCDICVENLKIFSFERRCYTRQELGHHRRKGDPDNTSHRGHPLCEFCDTRYMDSDELFRHLRRNHLFCHFCDADGKHQYYNNMDDLRRHFRDEHYLCEEGECKTSPMTAVFRTDIDLKGLMKIPPKVRTIWSPEDQAEAMMGIRGCASSARSSPAVTITTNSSSARSSRAPEVTITRTVRGQQGLANTADNFPALGGPSTSSAGSSTVRLSVNNSQDSKAPKVSIQVNHRPNGSITTHITTNASSSTQQRPTEAFPALGNSTSVIQPKWVPAKSKKQQEPKVSKVAPAPQLATSNLDQFPSLAKNKISVTVPVSNSWVNLNNINSSSSKSRANAGSGDNTNRKNEVRPSSSNQKQPTIDKRLQDLKITENPDSKNKNKKKKNKSSAEGEASKQPKPVKSNDTSKNNDAKSNKEPTKTNETIVNDNESNLKNGLVKKRSELKIGTLTNTGEMSSVSNDFPTLGETKPPPGFNVKPPPGFTPGSFPSLNVANDLTFTSSSGQSYAITPSNDYYSPNNFQSRNQNLIKRFMAVLNNNDAIKEFKNYSDLFRNGVLPATKYYDHCKEVLGDSFKRCFRNCWSYCQMLTDSRTCTGKSAASQQHVEKIVPEQTF</sequence>
<dbReference type="AlphaFoldDB" id="A0AAV8YTE8"/>
<evidence type="ECO:0000256" key="2">
    <source>
        <dbReference type="ARBA" id="ARBA00004496"/>
    </source>
</evidence>
<dbReference type="GO" id="GO:0072344">
    <property type="term" value="P:rescue of stalled ribosome"/>
    <property type="evidence" value="ECO:0007669"/>
    <property type="project" value="InterPro"/>
</dbReference>
<feature type="compositionally biased region" description="Polar residues" evidence="13">
    <location>
        <begin position="482"/>
        <end position="491"/>
    </location>
</feature>
<accession>A0AAV8YTE8</accession>